<organism evidence="1 2">
    <name type="scientific">Chitinophaga oryziterrae</name>
    <dbReference type="NCBI Taxonomy" id="1031224"/>
    <lineage>
        <taxon>Bacteria</taxon>
        <taxon>Pseudomonadati</taxon>
        <taxon>Bacteroidota</taxon>
        <taxon>Chitinophagia</taxon>
        <taxon>Chitinophagales</taxon>
        <taxon>Chitinophagaceae</taxon>
        <taxon>Chitinophaga</taxon>
    </lineage>
</organism>
<dbReference type="InterPro" id="IPR008928">
    <property type="entry name" value="6-hairpin_glycosidase_sf"/>
</dbReference>
<dbReference type="SMART" id="SM01149">
    <property type="entry name" value="DUF1237"/>
    <property type="match status" value="1"/>
</dbReference>
<dbReference type="PANTHER" id="PTHR31047">
    <property type="entry name" value="MEIOTICALLY UP-REGULATED GENE 157 PROTEIN"/>
    <property type="match status" value="1"/>
</dbReference>
<sequence length="476" mass="54058">MVARRDFIRNGGLLAGAVALGFPKAVFSQGVYVSKRPLPAQRKFTSAGVEKAISNIKKEISDPKLGWMFENCFPNTLDTTVSFKMENGRPDTFVITGDINAMWLRDSSAQVWPYLPLIKEDEKLKQLIAGVVNRQTKCILIDPYANAFNEGPTGSEWDTDLTEMKPELHERKWEIDSLCYTVRLAYHYWKESGDTSVLNDTYKKAAKLIVKTFKEQQRKENRGPYKFQRNTPIQSDTAPNKGWGAPMQPVGLIVSIFRPSDDATVFPFLIPSNMFAVVSLRQLAEMSEVVFKDAAFTKECMELADEVDRAIKAYAIVPHPQLGNMFGFEVDGYGNRLFLDDTNVPSLLSIPYLGYTTADDPLYQASRHFVWSSFHCWFYKGKYGDGVGSPHTGPDYIWPMSIIMKALTSSDKEEIAECLRTIRNTDGDTGFVHESFHKNDPAKFTRPWFAWVNTLFGELIMKVSLEYPELLKRQYA</sequence>
<comment type="caution">
    <text evidence="1">The sequence shown here is derived from an EMBL/GenBank/DDBJ whole genome shotgun (WGS) entry which is preliminary data.</text>
</comment>
<dbReference type="OrthoDB" id="181472at2"/>
<keyword evidence="2" id="KW-1185">Reference proteome</keyword>
<name>A0A6N8JFV3_9BACT</name>
<dbReference type="AlphaFoldDB" id="A0A6N8JFV3"/>
<proteinExistence type="predicted"/>
<reference evidence="1 2" key="1">
    <citation type="submission" date="2019-12" db="EMBL/GenBank/DDBJ databases">
        <title>The draft genomic sequence of strain Chitinophaga oryziterrae JCM 16595.</title>
        <authorList>
            <person name="Zhang X."/>
        </authorList>
    </citation>
    <scope>NUCLEOTIDE SEQUENCE [LARGE SCALE GENOMIC DNA]</scope>
    <source>
        <strain evidence="1 2">JCM 16595</strain>
    </source>
</reference>
<dbReference type="SUPFAM" id="SSF48208">
    <property type="entry name" value="Six-hairpin glycosidases"/>
    <property type="match status" value="1"/>
</dbReference>
<evidence type="ECO:0000313" key="1">
    <source>
        <dbReference type="EMBL" id="MVT44077.1"/>
    </source>
</evidence>
<dbReference type="GO" id="GO:0016787">
    <property type="term" value="F:hydrolase activity"/>
    <property type="evidence" value="ECO:0007669"/>
    <property type="project" value="UniProtKB-KW"/>
</dbReference>
<dbReference type="PIRSF" id="PIRSF028846">
    <property type="entry name" value="UCP028846"/>
    <property type="match status" value="1"/>
</dbReference>
<dbReference type="GO" id="GO:0005975">
    <property type="term" value="P:carbohydrate metabolic process"/>
    <property type="evidence" value="ECO:0007669"/>
    <property type="project" value="InterPro"/>
</dbReference>
<dbReference type="PROSITE" id="PS51318">
    <property type="entry name" value="TAT"/>
    <property type="match status" value="1"/>
</dbReference>
<gene>
    <name evidence="1" type="ORF">GO495_26015</name>
</gene>
<keyword evidence="1" id="KW-0378">Hydrolase</keyword>
<dbReference type="EMBL" id="WRXO01000010">
    <property type="protein sequence ID" value="MVT44077.1"/>
    <property type="molecule type" value="Genomic_DNA"/>
</dbReference>
<dbReference type="PANTHER" id="PTHR31047:SF0">
    <property type="entry name" value="MEIOTICALLY UP-REGULATED GENE 157 PROTEIN"/>
    <property type="match status" value="1"/>
</dbReference>
<dbReference type="Proteomes" id="UP000468388">
    <property type="component" value="Unassembled WGS sequence"/>
</dbReference>
<evidence type="ECO:0000313" key="2">
    <source>
        <dbReference type="Proteomes" id="UP000468388"/>
    </source>
</evidence>
<accession>A0A6N8JFV3</accession>
<protein>
    <submittedName>
        <fullName evidence="1">Glycoside hydrolase family 125 protein</fullName>
    </submittedName>
</protein>
<dbReference type="InterPro" id="IPR012341">
    <property type="entry name" value="6hp_glycosidase-like_sf"/>
</dbReference>
<dbReference type="InterPro" id="IPR008313">
    <property type="entry name" value="GH125"/>
</dbReference>
<dbReference type="InterPro" id="IPR006311">
    <property type="entry name" value="TAT_signal"/>
</dbReference>
<dbReference type="Gene3D" id="1.50.10.10">
    <property type="match status" value="1"/>
</dbReference>
<dbReference type="RefSeq" id="WP_157302892.1">
    <property type="nucleotide sequence ID" value="NZ_BAAAZB010000021.1"/>
</dbReference>
<dbReference type="Pfam" id="PF06824">
    <property type="entry name" value="Glyco_hydro_125"/>
    <property type="match status" value="1"/>
</dbReference>